<dbReference type="RefSeq" id="WP_030477362.1">
    <property type="nucleotide sequence ID" value="NZ_FWYC01000007.1"/>
</dbReference>
<dbReference type="InterPro" id="IPR011251">
    <property type="entry name" value="Luciferase-like_dom"/>
</dbReference>
<reference evidence="4" key="1">
    <citation type="submission" date="2017-04" db="EMBL/GenBank/DDBJ databases">
        <authorList>
            <person name="Varghese N."/>
            <person name="Submissions S."/>
        </authorList>
    </citation>
    <scope>NUCLEOTIDE SEQUENCE [LARGE SCALE GENOMIC DNA]</scope>
    <source>
        <strain evidence="4">DSM 44073</strain>
    </source>
</reference>
<sequence length="289" mass="31759">MRFGLLSPIVIRLPGAHSPWEADGGPEDLVAIAEHADVLGYHHMTCSEHVGVPRVVAETRGGTYWNPLATLAFLAARTRRLRLATNVLVLGYHHPLEIAKAYGTLDRLSGGRVVLGMGVGTLEEEFALLGANFEDRGSRADDALRALRAAWATPVPDYDGPHFSFHDFVIDPHAVRPHVPVWIGGRTRRSLRRAVELGDGWMPFGLSGDEMASLLSGFDLPDDFQVVLQPAALDPLGDPDSTRRRIDAAVKAGATLVNAKFEARDRNHYLDQMTAFTRLYPDAWPKESE</sequence>
<evidence type="ECO:0000259" key="2">
    <source>
        <dbReference type="Pfam" id="PF00296"/>
    </source>
</evidence>
<accession>A0A1W2DFK3</accession>
<organism evidence="3 4">
    <name type="scientific">Lentzea albidocapillata</name>
    <dbReference type="NCBI Taxonomy" id="40571"/>
    <lineage>
        <taxon>Bacteria</taxon>
        <taxon>Bacillati</taxon>
        <taxon>Actinomycetota</taxon>
        <taxon>Actinomycetes</taxon>
        <taxon>Pseudonocardiales</taxon>
        <taxon>Pseudonocardiaceae</taxon>
        <taxon>Lentzea</taxon>
    </lineage>
</organism>
<dbReference type="EMBL" id="FWYC01000007">
    <property type="protein sequence ID" value="SMC96319.1"/>
    <property type="molecule type" value="Genomic_DNA"/>
</dbReference>
<dbReference type="InterPro" id="IPR036661">
    <property type="entry name" value="Luciferase-like_sf"/>
</dbReference>
<dbReference type="InterPro" id="IPR050564">
    <property type="entry name" value="F420-G6PD/mer"/>
</dbReference>
<dbReference type="PANTHER" id="PTHR43244">
    <property type="match status" value="1"/>
</dbReference>
<name>A0A1W2DFK3_9PSEU</name>
<dbReference type="STRING" id="40571.SAMN05660733_02985"/>
<gene>
    <name evidence="3" type="ORF">SAMN05660733_02985</name>
</gene>
<dbReference type="AlphaFoldDB" id="A0A1W2DFK3"/>
<feature type="domain" description="Luciferase-like" evidence="2">
    <location>
        <begin position="1"/>
        <end position="213"/>
    </location>
</feature>
<dbReference type="Proteomes" id="UP000192840">
    <property type="component" value="Unassembled WGS sequence"/>
</dbReference>
<dbReference type="CDD" id="cd01097">
    <property type="entry name" value="Tetrahydromethanopterin_reductase"/>
    <property type="match status" value="1"/>
</dbReference>
<proteinExistence type="predicted"/>
<dbReference type="PANTHER" id="PTHR43244:SF1">
    <property type="entry name" value="5,10-METHYLENETETRAHYDROMETHANOPTERIN REDUCTASE"/>
    <property type="match status" value="1"/>
</dbReference>
<dbReference type="OrthoDB" id="4074025at2"/>
<dbReference type="eggNOG" id="COG2141">
    <property type="taxonomic scope" value="Bacteria"/>
</dbReference>
<dbReference type="Pfam" id="PF00296">
    <property type="entry name" value="Bac_luciferase"/>
    <property type="match status" value="1"/>
</dbReference>
<protein>
    <submittedName>
        <fullName evidence="3">Probable F420-dependent oxidoreductase, Rv2161c family</fullName>
    </submittedName>
</protein>
<evidence type="ECO:0000313" key="3">
    <source>
        <dbReference type="EMBL" id="SMC96319.1"/>
    </source>
</evidence>
<keyword evidence="1" id="KW-0560">Oxidoreductase</keyword>
<dbReference type="GO" id="GO:0016705">
    <property type="term" value="F:oxidoreductase activity, acting on paired donors, with incorporation or reduction of molecular oxygen"/>
    <property type="evidence" value="ECO:0007669"/>
    <property type="project" value="InterPro"/>
</dbReference>
<dbReference type="Gene3D" id="3.20.20.30">
    <property type="entry name" value="Luciferase-like domain"/>
    <property type="match status" value="1"/>
</dbReference>
<dbReference type="NCBIfam" id="TIGR03619">
    <property type="entry name" value="F420_Rv2161c"/>
    <property type="match status" value="1"/>
</dbReference>
<keyword evidence="4" id="KW-1185">Reference proteome</keyword>
<evidence type="ECO:0000256" key="1">
    <source>
        <dbReference type="ARBA" id="ARBA00023002"/>
    </source>
</evidence>
<dbReference type="InterPro" id="IPR019921">
    <property type="entry name" value="Lucif-like_OxRdtase_Rv2161c"/>
</dbReference>
<dbReference type="SUPFAM" id="SSF51679">
    <property type="entry name" value="Bacterial luciferase-like"/>
    <property type="match status" value="1"/>
</dbReference>
<evidence type="ECO:0000313" key="4">
    <source>
        <dbReference type="Proteomes" id="UP000192840"/>
    </source>
</evidence>